<sequence>MAHFYGEIQGSRGATTRCGTKNSGMDCHVRGWDVGARLKVTHKDGQDYIEVFVTSGSKAKTPDKLAGRIRLNEEPEFVLSEEMFPEGFDDNYPRNPYDKPIICSDTSPCEYQTTEDGTPIHG</sequence>
<dbReference type="EMBL" id="UINC01006086">
    <property type="protein sequence ID" value="SVA25391.1"/>
    <property type="molecule type" value="Genomic_DNA"/>
</dbReference>
<reference evidence="1" key="1">
    <citation type="submission" date="2018-05" db="EMBL/GenBank/DDBJ databases">
        <authorList>
            <person name="Lanie J.A."/>
            <person name="Ng W.-L."/>
            <person name="Kazmierczak K.M."/>
            <person name="Andrzejewski T.M."/>
            <person name="Davidsen T.M."/>
            <person name="Wayne K.J."/>
            <person name="Tettelin H."/>
            <person name="Glass J.I."/>
            <person name="Rusch D."/>
            <person name="Podicherti R."/>
            <person name="Tsui H.-C.T."/>
            <person name="Winkler M.E."/>
        </authorList>
    </citation>
    <scope>NUCLEOTIDE SEQUENCE</scope>
</reference>
<name>A0A381UCC7_9ZZZZ</name>
<proteinExistence type="predicted"/>
<organism evidence="1">
    <name type="scientific">marine metagenome</name>
    <dbReference type="NCBI Taxonomy" id="408172"/>
    <lineage>
        <taxon>unclassified sequences</taxon>
        <taxon>metagenomes</taxon>
        <taxon>ecological metagenomes</taxon>
    </lineage>
</organism>
<evidence type="ECO:0000313" key="1">
    <source>
        <dbReference type="EMBL" id="SVA25391.1"/>
    </source>
</evidence>
<dbReference type="AlphaFoldDB" id="A0A381UCC7"/>
<accession>A0A381UCC7</accession>
<gene>
    <name evidence="1" type="ORF">METZ01_LOCUS78245</name>
</gene>
<protein>
    <submittedName>
        <fullName evidence="1">Uncharacterized protein</fullName>
    </submittedName>
</protein>